<reference evidence="2 3" key="1">
    <citation type="submission" date="2018-04" db="EMBL/GenBank/DDBJ databases">
        <title>Novel actinobacteria from marine sediment.</title>
        <authorList>
            <person name="Ng Z.Y."/>
            <person name="Tan G.Y.A."/>
        </authorList>
    </citation>
    <scope>NUCLEOTIDE SEQUENCE [LARGE SCALE GENOMIC DNA]</scope>
    <source>
        <strain evidence="2 3">TPS81</strain>
    </source>
</reference>
<dbReference type="EMBL" id="QEIN01000211">
    <property type="protein sequence ID" value="RCV52768.1"/>
    <property type="molecule type" value="Genomic_DNA"/>
</dbReference>
<accession>A0A368T0I7</accession>
<keyword evidence="3" id="KW-1185">Reference proteome</keyword>
<dbReference type="Proteomes" id="UP000253318">
    <property type="component" value="Unassembled WGS sequence"/>
</dbReference>
<evidence type="ECO:0000256" key="1">
    <source>
        <dbReference type="SAM" id="MobiDB-lite"/>
    </source>
</evidence>
<feature type="region of interest" description="Disordered" evidence="1">
    <location>
        <begin position="16"/>
        <end position="59"/>
    </location>
</feature>
<proteinExistence type="predicted"/>
<protein>
    <submittedName>
        <fullName evidence="2">Uncharacterized protein</fullName>
    </submittedName>
</protein>
<evidence type="ECO:0000313" key="2">
    <source>
        <dbReference type="EMBL" id="RCV52768.1"/>
    </source>
</evidence>
<organism evidence="2 3">
    <name type="scientific">Marinitenerispora sediminis</name>
    <dbReference type="NCBI Taxonomy" id="1931232"/>
    <lineage>
        <taxon>Bacteria</taxon>
        <taxon>Bacillati</taxon>
        <taxon>Actinomycetota</taxon>
        <taxon>Actinomycetes</taxon>
        <taxon>Streptosporangiales</taxon>
        <taxon>Nocardiopsidaceae</taxon>
        <taxon>Marinitenerispora</taxon>
    </lineage>
</organism>
<gene>
    <name evidence="2" type="ORF">DEF24_21520</name>
</gene>
<sequence>MAASCLILLTGCGGGSLDSRAPGPGHHTAPSTSPGAPSTPPASPGTAPGGHPAESGGEGSEVYVYNLFRREQGREDREPEGLTASEFTTFTALEWDSWGADSATASGELRGTWCLPGCQNEPYQVTVVLSEPRTVDDTAFFSRYEVIEAPGMPEDQRELLRQVDGGRLMLPEDGSGPPADGPS</sequence>
<evidence type="ECO:0000313" key="3">
    <source>
        <dbReference type="Proteomes" id="UP000253318"/>
    </source>
</evidence>
<comment type="caution">
    <text evidence="2">The sequence shown here is derived from an EMBL/GenBank/DDBJ whole genome shotgun (WGS) entry which is preliminary data.</text>
</comment>
<name>A0A368T0I7_9ACTN</name>
<dbReference type="AlphaFoldDB" id="A0A368T0I7"/>